<proteinExistence type="predicted"/>
<accession>A0A502GT20</accession>
<dbReference type="EMBL" id="RCYZ01000006">
    <property type="protein sequence ID" value="TPG64612.1"/>
    <property type="molecule type" value="Genomic_DNA"/>
</dbReference>
<reference evidence="1 2" key="1">
    <citation type="journal article" date="2019" name="Environ. Microbiol.">
        <title>Species interactions and distinct microbial communities in high Arctic permafrost affected cryosols are associated with the CH4 and CO2 gas fluxes.</title>
        <authorList>
            <person name="Altshuler I."/>
            <person name="Hamel J."/>
            <person name="Turney S."/>
            <person name="Magnuson E."/>
            <person name="Levesque R."/>
            <person name="Greer C."/>
            <person name="Whyte L.G."/>
        </authorList>
    </citation>
    <scope>NUCLEOTIDE SEQUENCE [LARGE SCALE GENOMIC DNA]</scope>
    <source>
        <strain evidence="1 2">S9.2P</strain>
    </source>
</reference>
<name>A0A502GT20_9BACT</name>
<comment type="caution">
    <text evidence="1">The sequence shown here is derived from an EMBL/GenBank/DDBJ whole genome shotgun (WGS) entry which is preliminary data.</text>
</comment>
<gene>
    <name evidence="1" type="ORF">EAH73_15730</name>
</gene>
<evidence type="ECO:0000313" key="1">
    <source>
        <dbReference type="EMBL" id="TPG64612.1"/>
    </source>
</evidence>
<dbReference type="AlphaFoldDB" id="A0A502GT20"/>
<keyword evidence="2" id="KW-1185">Reference proteome</keyword>
<evidence type="ECO:0000313" key="2">
    <source>
        <dbReference type="Proteomes" id="UP000317646"/>
    </source>
</evidence>
<sequence>MLSYQGSSDSYYVFFNSWNFRYDYESVITCEIIKTRIFEASALHAISTKLNINLDLTEKSDFLLKVQNYNSELLDEFSFGTGSDGFKLKNLKVKAVDNLEKEIHYEGSFLGNSADISPLDWGLFSTVKVLAIPLEISREPFYLSLLAEGYLNLLGGNYRLAFFIIFSAYEGFINFNGGDKQERLKDKINFTYKSKFVELNKVQTYSSVINGHDKFEELRNDVAHGREKEEFTKQMVEDLLMYVTVMMCSYDNDVRTFEDLAALLQPSS</sequence>
<evidence type="ECO:0008006" key="3">
    <source>
        <dbReference type="Google" id="ProtNLM"/>
    </source>
</evidence>
<protein>
    <recommendedName>
        <fullName evidence="3">Apea-like HEPN domain-containing protein</fullName>
    </recommendedName>
</protein>
<dbReference type="Proteomes" id="UP000317646">
    <property type="component" value="Unassembled WGS sequence"/>
</dbReference>
<organism evidence="1 2">
    <name type="scientific">Hymenobacter nivis</name>
    <dbReference type="NCBI Taxonomy" id="1850093"/>
    <lineage>
        <taxon>Bacteria</taxon>
        <taxon>Pseudomonadati</taxon>
        <taxon>Bacteroidota</taxon>
        <taxon>Cytophagia</taxon>
        <taxon>Cytophagales</taxon>
        <taxon>Hymenobacteraceae</taxon>
        <taxon>Hymenobacter</taxon>
    </lineage>
</organism>